<dbReference type="PANTHER" id="PTHR11550:SF0">
    <property type="entry name" value="CTP SYNTHASE-RELATED"/>
    <property type="match status" value="1"/>
</dbReference>
<accession>A0A922JHZ4</accession>
<keyword evidence="1" id="KW-1133">Transmembrane helix</keyword>
<keyword evidence="1" id="KW-0812">Transmembrane</keyword>
<dbReference type="GO" id="GO:0006241">
    <property type="term" value="P:CTP biosynthetic process"/>
    <property type="evidence" value="ECO:0007669"/>
    <property type="project" value="TreeGrafter"/>
</dbReference>
<dbReference type="EMBL" id="CM031830">
    <property type="protein sequence ID" value="KAG6708113.1"/>
    <property type="molecule type" value="Genomic_DNA"/>
</dbReference>
<comment type="caution">
    <text evidence="2">The sequence shown here is derived from an EMBL/GenBank/DDBJ whole genome shotgun (WGS) entry which is preliminary data.</text>
</comment>
<name>A0A922JHZ4_CARIL</name>
<dbReference type="GO" id="GO:0019856">
    <property type="term" value="P:pyrimidine nucleobase biosynthetic process"/>
    <property type="evidence" value="ECO:0007669"/>
    <property type="project" value="TreeGrafter"/>
</dbReference>
<dbReference type="InterPro" id="IPR004468">
    <property type="entry name" value="CTP_synthase"/>
</dbReference>
<dbReference type="GO" id="GO:0042802">
    <property type="term" value="F:identical protein binding"/>
    <property type="evidence" value="ECO:0007669"/>
    <property type="project" value="TreeGrafter"/>
</dbReference>
<dbReference type="AlphaFoldDB" id="A0A922JHZ4"/>
<gene>
    <name evidence="2" type="ORF">I3842_06G063300</name>
</gene>
<protein>
    <submittedName>
        <fullName evidence="2">Uncharacterized protein</fullName>
    </submittedName>
</protein>
<organism evidence="2 3">
    <name type="scientific">Carya illinoinensis</name>
    <name type="common">Pecan</name>
    <dbReference type="NCBI Taxonomy" id="32201"/>
    <lineage>
        <taxon>Eukaryota</taxon>
        <taxon>Viridiplantae</taxon>
        <taxon>Streptophyta</taxon>
        <taxon>Embryophyta</taxon>
        <taxon>Tracheophyta</taxon>
        <taxon>Spermatophyta</taxon>
        <taxon>Magnoliopsida</taxon>
        <taxon>eudicotyledons</taxon>
        <taxon>Gunneridae</taxon>
        <taxon>Pentapetalae</taxon>
        <taxon>rosids</taxon>
        <taxon>fabids</taxon>
        <taxon>Fagales</taxon>
        <taxon>Juglandaceae</taxon>
        <taxon>Carya</taxon>
    </lineage>
</organism>
<keyword evidence="1" id="KW-0472">Membrane</keyword>
<proteinExistence type="predicted"/>
<sequence length="169" mass="18642">MGEQKIFEQLHDPVIITMVRKFTGLPGSHLSLLKSLLHTSVACRQKLIVEWVATCDLEDKMGEEIPFVYKVARNCLNDIDDATVVFFGKLVGMHLVGNAFIVLARNMIFLGVVIFVFFLLSPMITDYESRISLAAMGPVLSTGLPITDIALSLANITLKSATIVDRFGI</sequence>
<reference evidence="2" key="1">
    <citation type="submission" date="2021-01" db="EMBL/GenBank/DDBJ databases">
        <authorList>
            <person name="Lovell J.T."/>
            <person name="Bentley N."/>
            <person name="Bhattarai G."/>
            <person name="Jenkins J.W."/>
            <person name="Sreedasyam A."/>
            <person name="Alarcon Y."/>
            <person name="Bock C."/>
            <person name="Boston L."/>
            <person name="Carlson J."/>
            <person name="Cervantes K."/>
            <person name="Clermont K."/>
            <person name="Krom N."/>
            <person name="Kubenka K."/>
            <person name="Mamidi S."/>
            <person name="Mattison C."/>
            <person name="Monteros M."/>
            <person name="Pisani C."/>
            <person name="Plott C."/>
            <person name="Rajasekar S."/>
            <person name="Rhein H.S."/>
            <person name="Rohla C."/>
            <person name="Song M."/>
            <person name="Hilaire R.S."/>
            <person name="Shu S."/>
            <person name="Wells L."/>
            <person name="Wang X."/>
            <person name="Webber J."/>
            <person name="Heerema R.J."/>
            <person name="Klein P."/>
            <person name="Conner P."/>
            <person name="Grauke L."/>
            <person name="Grimwood J."/>
            <person name="Schmutz J."/>
            <person name="Randall J.J."/>
        </authorList>
    </citation>
    <scope>NUCLEOTIDE SEQUENCE</scope>
    <source>
        <tissue evidence="2">Leaf</tissue>
    </source>
</reference>
<evidence type="ECO:0000313" key="2">
    <source>
        <dbReference type="EMBL" id="KAG6708113.1"/>
    </source>
</evidence>
<evidence type="ECO:0000313" key="3">
    <source>
        <dbReference type="Proteomes" id="UP000811246"/>
    </source>
</evidence>
<dbReference type="Proteomes" id="UP000811246">
    <property type="component" value="Chromosome 6"/>
</dbReference>
<dbReference type="PANTHER" id="PTHR11550">
    <property type="entry name" value="CTP SYNTHASE"/>
    <property type="match status" value="1"/>
</dbReference>
<feature type="transmembrane region" description="Helical" evidence="1">
    <location>
        <begin position="99"/>
        <end position="120"/>
    </location>
</feature>
<evidence type="ECO:0000256" key="1">
    <source>
        <dbReference type="SAM" id="Phobius"/>
    </source>
</evidence>
<dbReference type="GO" id="GO:0003883">
    <property type="term" value="F:CTP synthase activity"/>
    <property type="evidence" value="ECO:0007669"/>
    <property type="project" value="InterPro"/>
</dbReference>